<protein>
    <submittedName>
        <fullName evidence="14">Variant surface glycoprotein 614</fullName>
    </submittedName>
</protein>
<evidence type="ECO:0000256" key="1">
    <source>
        <dbReference type="ARBA" id="ARBA00002523"/>
    </source>
</evidence>
<keyword evidence="7" id="KW-1015">Disulfide bond</keyword>
<dbReference type="SUPFAM" id="SSF58087">
    <property type="entry name" value="Variant surface glycoprotein (N-terminal domain)"/>
    <property type="match status" value="1"/>
</dbReference>
<evidence type="ECO:0000259" key="12">
    <source>
        <dbReference type="Pfam" id="PF00913"/>
    </source>
</evidence>
<evidence type="ECO:0000313" key="14">
    <source>
        <dbReference type="EMBL" id="AGH61172.1"/>
    </source>
</evidence>
<dbReference type="Pfam" id="PF10659">
    <property type="entry name" value="Trypan_glycop_C"/>
    <property type="match status" value="1"/>
</dbReference>
<evidence type="ECO:0000259" key="13">
    <source>
        <dbReference type="Pfam" id="PF10659"/>
    </source>
</evidence>
<keyword evidence="6" id="KW-0472">Membrane</keyword>
<evidence type="ECO:0000256" key="6">
    <source>
        <dbReference type="ARBA" id="ARBA00023136"/>
    </source>
</evidence>
<keyword evidence="9" id="KW-0449">Lipoprotein</keyword>
<sequence>MTQTSKRIPVLHQMLLAILSLISASAPSMGAQEALKAKGFDDSCKIANELMKYGSYAETITKTLTSHLFEVETILHDIKKLMRSGTLARNDDNINLLMHTENTVEEAKAAVRTHLAAAIEAGNEGAFVAGAILETTHLFFAANNGDSNYCMSNNAETAKAAISDIPNCSASGAVRRYFKKEAVTTLTGAQQALTDFGAGTDNTKGVAATKSCRLSATDNVNGIMATAGDGHPTIYVMAGLLQLTGSLPDTTSWSTGHLIGTNNPISKVKALRPTYTPSLDAAATALGELTTLGSAGPNPTFTPVSTTKAKLGLGDTEQTVEISVPTLKAAHKAIKKLREEAAAQTATSTETAKRAQLTQEITPPPPTPTECKPITTEDGCNEIKIEAECNATAACSYNKTETEENKKCKLDTEKAKKKSVSVTQAQTGGPETTTEKCKDKKSEAVCKDGCKWEGTECKDSSILVNKQFALIVSSFVGFVEF</sequence>
<dbReference type="Gene3D" id="3.90.150.10">
    <property type="entry name" value="Variant Surface Glycoprotein, subunit A domain 1"/>
    <property type="match status" value="1"/>
</dbReference>
<feature type="domain" description="Trypanosome variant surface glycoprotein C-terminal" evidence="13">
    <location>
        <begin position="380"/>
        <end position="478"/>
    </location>
</feature>
<dbReference type="Pfam" id="PF00913">
    <property type="entry name" value="Trypan_glycop"/>
    <property type="match status" value="1"/>
</dbReference>
<evidence type="ECO:0000256" key="10">
    <source>
        <dbReference type="SAM" id="MobiDB-lite"/>
    </source>
</evidence>
<dbReference type="GO" id="GO:0042783">
    <property type="term" value="P:symbiont-mediated evasion of host immune response"/>
    <property type="evidence" value="ECO:0007669"/>
    <property type="project" value="InterPro"/>
</dbReference>
<dbReference type="VEuPathDB" id="TriTrypDB:Tb927.9.17050"/>
<comment type="subcellular location">
    <subcellularLocation>
        <location evidence="2">Cell membrane</location>
        <topology evidence="2">Lipid-anchor</topology>
        <topology evidence="2">GPI-anchor</topology>
    </subcellularLocation>
</comment>
<evidence type="ECO:0000256" key="5">
    <source>
        <dbReference type="ARBA" id="ARBA00022729"/>
    </source>
</evidence>
<dbReference type="InterPro" id="IPR001812">
    <property type="entry name" value="Trypano_VSG_A_N_dom"/>
</dbReference>
<evidence type="ECO:0000256" key="2">
    <source>
        <dbReference type="ARBA" id="ARBA00004609"/>
    </source>
</evidence>
<dbReference type="EMBL" id="KC613741">
    <property type="protein sequence ID" value="AGH61172.1"/>
    <property type="molecule type" value="Genomic_DNA"/>
</dbReference>
<dbReference type="AlphaFoldDB" id="M4T244"/>
<feature type="chain" id="PRO_5004058312" evidence="11">
    <location>
        <begin position="25"/>
        <end position="481"/>
    </location>
</feature>
<evidence type="ECO:0000256" key="8">
    <source>
        <dbReference type="ARBA" id="ARBA00023180"/>
    </source>
</evidence>
<keyword evidence="3" id="KW-1003">Cell membrane</keyword>
<feature type="signal peptide" evidence="11">
    <location>
        <begin position="1"/>
        <end position="24"/>
    </location>
</feature>
<keyword evidence="8" id="KW-0325">Glycoprotein</keyword>
<reference evidence="14" key="1">
    <citation type="submission" date="2013-02" db="EMBL/GenBank/DDBJ databases">
        <authorList>
            <person name="Cross G.A.M."/>
            <person name="Kim H.-S."/>
            <person name="Wickstead B."/>
        </authorList>
    </citation>
    <scope>NUCLEOTIDE SEQUENCE</scope>
    <source>
        <strain evidence="14">Lister 427</strain>
    </source>
</reference>
<evidence type="ECO:0000256" key="7">
    <source>
        <dbReference type="ARBA" id="ARBA00023157"/>
    </source>
</evidence>
<keyword evidence="4" id="KW-0336">GPI-anchor</keyword>
<dbReference type="GO" id="GO:0098552">
    <property type="term" value="C:side of membrane"/>
    <property type="evidence" value="ECO:0007669"/>
    <property type="project" value="UniProtKB-KW"/>
</dbReference>
<evidence type="ECO:0000256" key="4">
    <source>
        <dbReference type="ARBA" id="ARBA00022622"/>
    </source>
</evidence>
<dbReference type="FunFam" id="3.30.1680.40:FF:000001">
    <property type="entry name" value="Variant surface glycoprotein (VSG, atypical), putative"/>
    <property type="match status" value="1"/>
</dbReference>
<proteinExistence type="predicted"/>
<organism evidence="14">
    <name type="scientific">Trypanosoma brucei</name>
    <dbReference type="NCBI Taxonomy" id="5691"/>
    <lineage>
        <taxon>Eukaryota</taxon>
        <taxon>Discoba</taxon>
        <taxon>Euglenozoa</taxon>
        <taxon>Kinetoplastea</taxon>
        <taxon>Metakinetoplastina</taxon>
        <taxon>Trypanosomatida</taxon>
        <taxon>Trypanosomatidae</taxon>
        <taxon>Trypanosoma</taxon>
    </lineage>
</organism>
<dbReference type="Gene3D" id="3.30.1680.40">
    <property type="match status" value="1"/>
</dbReference>
<feature type="domain" description="Trypanosome variant surface glycoprotein A-type N-terminal" evidence="12">
    <location>
        <begin position="16"/>
        <end position="257"/>
    </location>
</feature>
<dbReference type="GO" id="GO:0005886">
    <property type="term" value="C:plasma membrane"/>
    <property type="evidence" value="ECO:0007669"/>
    <property type="project" value="UniProtKB-SubCell"/>
</dbReference>
<comment type="function">
    <text evidence="1">VSG forms a coat on the surface of the parasite. The trypanosome evades the immune response of the host by expressing a series of antigenically distinct VSGs from an estimated 1000 VSG genes.</text>
</comment>
<name>M4T244_9TRYP</name>
<dbReference type="InterPro" id="IPR019609">
    <property type="entry name" value="Variant_surf_glycoprt_trypan_C"/>
</dbReference>
<dbReference type="Gene3D" id="3.30.1680.30">
    <property type="match status" value="1"/>
</dbReference>
<accession>M4T244</accession>
<keyword evidence="5 11" id="KW-0732">Signal</keyword>
<feature type="region of interest" description="Disordered" evidence="10">
    <location>
        <begin position="345"/>
        <end position="374"/>
    </location>
</feature>
<evidence type="ECO:0000256" key="3">
    <source>
        <dbReference type="ARBA" id="ARBA00022475"/>
    </source>
</evidence>
<reference evidence="14" key="2">
    <citation type="journal article" date="2014" name="Mol. Biochem. Parasitol.">
        <title>Capturing the variant surface glycoprotein repertoire (the VSGnome) of Trypanosoma brucei Lister 427.</title>
        <authorList>
            <person name="Cross G.A."/>
            <person name="Kim H.S."/>
            <person name="Wickstead B."/>
        </authorList>
    </citation>
    <scope>NUCLEOTIDE SEQUENCE</scope>
    <source>
        <strain evidence="14">Lister 427</strain>
    </source>
</reference>
<evidence type="ECO:0000256" key="9">
    <source>
        <dbReference type="ARBA" id="ARBA00023288"/>
    </source>
</evidence>
<dbReference type="VEuPathDB" id="TriTrypDB:Tb427_000572500"/>
<evidence type="ECO:0000256" key="11">
    <source>
        <dbReference type="SAM" id="SignalP"/>
    </source>
</evidence>